<dbReference type="STRING" id="1817824.A2751_02775"/>
<dbReference type="PANTHER" id="PTHR13479:SF40">
    <property type="entry name" value="SMALL RIBOSOMAL SUBUNIT PROTEIN BS18M"/>
    <property type="match status" value="1"/>
</dbReference>
<dbReference type="NCBIfam" id="TIGR00165">
    <property type="entry name" value="S18"/>
    <property type="match status" value="1"/>
</dbReference>
<evidence type="ECO:0000256" key="3">
    <source>
        <dbReference type="ARBA" id="ARBA00023274"/>
    </source>
</evidence>
<protein>
    <recommendedName>
        <fullName evidence="4">Small ribosomal subunit protein bS18</fullName>
    </recommendedName>
</protein>
<keyword evidence="4" id="KW-0699">rRNA-binding</keyword>
<dbReference type="GO" id="GO:0070181">
    <property type="term" value="F:small ribosomal subunit rRNA binding"/>
    <property type="evidence" value="ECO:0007669"/>
    <property type="project" value="TreeGrafter"/>
</dbReference>
<keyword evidence="3 4" id="KW-0687">Ribonucleoprotein</keyword>
<evidence type="ECO:0000256" key="1">
    <source>
        <dbReference type="ARBA" id="ARBA00005589"/>
    </source>
</evidence>
<dbReference type="SUPFAM" id="SSF46911">
    <property type="entry name" value="Ribosomal protein S18"/>
    <property type="match status" value="1"/>
</dbReference>
<dbReference type="GO" id="GO:0006412">
    <property type="term" value="P:translation"/>
    <property type="evidence" value="ECO:0007669"/>
    <property type="project" value="UniProtKB-UniRule"/>
</dbReference>
<accession>A0A1F5NKA3</accession>
<keyword evidence="4" id="KW-0694">RNA-binding</keyword>
<evidence type="ECO:0000256" key="5">
    <source>
        <dbReference type="RuleBase" id="RU003910"/>
    </source>
</evidence>
<dbReference type="HAMAP" id="MF_00270">
    <property type="entry name" value="Ribosomal_bS18"/>
    <property type="match status" value="1"/>
</dbReference>
<dbReference type="PANTHER" id="PTHR13479">
    <property type="entry name" value="30S RIBOSOMAL PROTEIN S18"/>
    <property type="match status" value="1"/>
</dbReference>
<comment type="caution">
    <text evidence="6">The sequence shown here is derived from an EMBL/GenBank/DDBJ whole genome shotgun (WGS) entry which is preliminary data.</text>
</comment>
<organism evidence="6 7">
    <name type="scientific">Candidatus Doudnabacteria bacterium RIFCSPHIGHO2_01_FULL_46_14</name>
    <dbReference type="NCBI Taxonomy" id="1817824"/>
    <lineage>
        <taxon>Bacteria</taxon>
        <taxon>Candidatus Doudnaibacteriota</taxon>
    </lineage>
</organism>
<name>A0A1F5NKA3_9BACT</name>
<dbReference type="InterPro" id="IPR036870">
    <property type="entry name" value="Ribosomal_bS18_sf"/>
</dbReference>
<sequence length="73" mass="8415">MPLPTISKNCLLCEGKISYIDYKDTQFLRRFMSPHAKILGRKRTGSCQKHQKLVTQALKRARHMALLPFVAQT</sequence>
<comment type="function">
    <text evidence="4">Binds as a heterodimer with protein bS6 to the central domain of the 16S rRNA, where it helps stabilize the platform of the 30S subunit.</text>
</comment>
<evidence type="ECO:0000256" key="2">
    <source>
        <dbReference type="ARBA" id="ARBA00022980"/>
    </source>
</evidence>
<evidence type="ECO:0000313" key="6">
    <source>
        <dbReference type="EMBL" id="OGE77942.1"/>
    </source>
</evidence>
<dbReference type="InterPro" id="IPR001648">
    <property type="entry name" value="Ribosomal_bS18"/>
</dbReference>
<evidence type="ECO:0000256" key="4">
    <source>
        <dbReference type="HAMAP-Rule" id="MF_00270"/>
    </source>
</evidence>
<keyword evidence="2 4" id="KW-0689">Ribosomal protein</keyword>
<dbReference type="GO" id="GO:0003735">
    <property type="term" value="F:structural constituent of ribosome"/>
    <property type="evidence" value="ECO:0007669"/>
    <property type="project" value="InterPro"/>
</dbReference>
<dbReference type="PRINTS" id="PR00974">
    <property type="entry name" value="RIBOSOMALS18"/>
</dbReference>
<evidence type="ECO:0000313" key="7">
    <source>
        <dbReference type="Proteomes" id="UP000176864"/>
    </source>
</evidence>
<reference evidence="6 7" key="1">
    <citation type="journal article" date="2016" name="Nat. Commun.">
        <title>Thousands of microbial genomes shed light on interconnected biogeochemical processes in an aquifer system.</title>
        <authorList>
            <person name="Anantharaman K."/>
            <person name="Brown C.T."/>
            <person name="Hug L.A."/>
            <person name="Sharon I."/>
            <person name="Castelle C.J."/>
            <person name="Probst A.J."/>
            <person name="Thomas B.C."/>
            <person name="Singh A."/>
            <person name="Wilkins M.J."/>
            <person name="Karaoz U."/>
            <person name="Brodie E.L."/>
            <person name="Williams K.H."/>
            <person name="Hubbard S.S."/>
            <person name="Banfield J.F."/>
        </authorList>
    </citation>
    <scope>NUCLEOTIDE SEQUENCE [LARGE SCALE GENOMIC DNA]</scope>
</reference>
<comment type="similarity">
    <text evidence="1 4 5">Belongs to the bacterial ribosomal protein bS18 family.</text>
</comment>
<dbReference type="AlphaFoldDB" id="A0A1F5NKA3"/>
<comment type="subunit">
    <text evidence="4">Part of the 30S ribosomal subunit. Forms a tight heterodimer with protein bS6.</text>
</comment>
<dbReference type="Gene3D" id="4.10.640.10">
    <property type="entry name" value="Ribosomal protein S18"/>
    <property type="match status" value="1"/>
</dbReference>
<dbReference type="GO" id="GO:0022627">
    <property type="term" value="C:cytosolic small ribosomal subunit"/>
    <property type="evidence" value="ECO:0007669"/>
    <property type="project" value="TreeGrafter"/>
</dbReference>
<dbReference type="Proteomes" id="UP000176864">
    <property type="component" value="Unassembled WGS sequence"/>
</dbReference>
<proteinExistence type="inferred from homology"/>
<dbReference type="Pfam" id="PF01084">
    <property type="entry name" value="Ribosomal_S18"/>
    <property type="match status" value="1"/>
</dbReference>
<gene>
    <name evidence="4" type="primary">rpsR</name>
    <name evidence="6" type="ORF">A2751_02775</name>
</gene>
<dbReference type="EMBL" id="MFEK01000016">
    <property type="protein sequence ID" value="OGE77942.1"/>
    <property type="molecule type" value="Genomic_DNA"/>
</dbReference>